<feature type="chain" id="PRO_5035944337" evidence="1">
    <location>
        <begin position="20"/>
        <end position="548"/>
    </location>
</feature>
<dbReference type="PANTHER" id="PTHR39767">
    <property type="entry name" value="CALCIUM/CALMODULIN-BINDING MEMBRANE PROTEIN PCM4-RELATED"/>
    <property type="match status" value="1"/>
</dbReference>
<keyword evidence="1" id="KW-0732">Signal</keyword>
<sequence>MKINYMNIFILIAFIVTNAELIKIHEEVKESFEGNNRWTIKNGKVQKEFCNSKLVFGGFGGQTVISKLLIVPTHAYIKIGVDIWSSNQWGQVKVYLDHVEILSVQIQQRCSENDYYLSTFTSEFTHSGASIILVMSGNGEENDNKWGFRNLEISIEKCPQSCQVCDQGDIAETCQIWKSVQNSWTAAHTNFMGLDGWMSINGISGSSKCGGVPLIGGYQRFGNNQGLSKTIRLQPHYKLRLLVLWAKIDSWDNENGLILFDGKQVWNQSFNNDNGYQVKVCGNSESKYHTLFKRIDITVDHSGAQVKIDFQSSLDQGSDDESFGLRDLQLFYAPCQDQCEVCKGEFGSECIRCSNYQFQTLNGCSAPRSYYILERNFYAQKFTSLEGWILKETQQNLIITNYQDKTIVGGYGILGVGATAEKLFILPPHTQLRLEVTLYKIDSWDGENIIIEVDSQDVWDSQRLQDSQDFLYGTAYFGTTIYASCYVTHDKQEALVRIKSTLDEGADNESWGFRDFCLMYDVANVVEISDAQESYLLTLGIVMIISFI</sequence>
<dbReference type="PANTHER" id="PTHR39767:SF2">
    <property type="entry name" value="CHROMOSOME UNDETERMINED SCAFFOLD_1, WHOLE GENOME SHOTGUN SEQUENCE"/>
    <property type="match status" value="1"/>
</dbReference>
<accession>A0A8S1WI39</accession>
<protein>
    <submittedName>
        <fullName evidence="2">Uncharacterized protein</fullName>
    </submittedName>
</protein>
<comment type="caution">
    <text evidence="2">The sequence shown here is derived from an EMBL/GenBank/DDBJ whole genome shotgun (WGS) entry which is preliminary data.</text>
</comment>
<dbReference type="Proteomes" id="UP000683925">
    <property type="component" value="Unassembled WGS sequence"/>
</dbReference>
<dbReference type="AlphaFoldDB" id="A0A8S1WI39"/>
<evidence type="ECO:0000313" key="2">
    <source>
        <dbReference type="EMBL" id="CAD8189874.1"/>
    </source>
</evidence>
<dbReference type="OrthoDB" id="282595at2759"/>
<evidence type="ECO:0000313" key="3">
    <source>
        <dbReference type="Proteomes" id="UP000683925"/>
    </source>
</evidence>
<gene>
    <name evidence="2" type="ORF">POCTA_138.1.T0960050</name>
</gene>
<feature type="signal peptide" evidence="1">
    <location>
        <begin position="1"/>
        <end position="19"/>
    </location>
</feature>
<name>A0A8S1WI39_PAROT</name>
<reference evidence="2" key="1">
    <citation type="submission" date="2021-01" db="EMBL/GenBank/DDBJ databases">
        <authorList>
            <consortium name="Genoscope - CEA"/>
            <person name="William W."/>
        </authorList>
    </citation>
    <scope>NUCLEOTIDE SEQUENCE</scope>
</reference>
<dbReference type="EMBL" id="CAJJDP010000095">
    <property type="protein sequence ID" value="CAD8189874.1"/>
    <property type="molecule type" value="Genomic_DNA"/>
</dbReference>
<evidence type="ECO:0000256" key="1">
    <source>
        <dbReference type="SAM" id="SignalP"/>
    </source>
</evidence>
<keyword evidence="3" id="KW-1185">Reference proteome</keyword>
<proteinExistence type="predicted"/>
<organism evidence="2 3">
    <name type="scientific">Paramecium octaurelia</name>
    <dbReference type="NCBI Taxonomy" id="43137"/>
    <lineage>
        <taxon>Eukaryota</taxon>
        <taxon>Sar</taxon>
        <taxon>Alveolata</taxon>
        <taxon>Ciliophora</taxon>
        <taxon>Intramacronucleata</taxon>
        <taxon>Oligohymenophorea</taxon>
        <taxon>Peniculida</taxon>
        <taxon>Parameciidae</taxon>
        <taxon>Paramecium</taxon>
    </lineage>
</organism>
<dbReference type="OMA" id="RCSENDY"/>